<dbReference type="AlphaFoldDB" id="A0A192GZS6"/>
<dbReference type="InterPro" id="IPR005224">
    <property type="entry name" value="SfsA"/>
</dbReference>
<dbReference type="GO" id="GO:0003677">
    <property type="term" value="F:DNA binding"/>
    <property type="evidence" value="ECO:0007669"/>
    <property type="project" value="InterPro"/>
</dbReference>
<gene>
    <name evidence="1" type="primary">sfsA</name>
    <name evidence="2" type="ORF">AYR53_01740</name>
</gene>
<dbReference type="Gene3D" id="2.40.50.580">
    <property type="match status" value="1"/>
</dbReference>
<dbReference type="Gene3D" id="3.40.1350.60">
    <property type="match status" value="1"/>
</dbReference>
<dbReference type="EMBL" id="CP014873">
    <property type="protein sequence ID" value="ANK61595.1"/>
    <property type="molecule type" value="Genomic_DNA"/>
</dbReference>
<dbReference type="OrthoDB" id="9802365at2"/>
<dbReference type="KEGG" id="lbt:AYR52_11565"/>
<dbReference type="Proteomes" id="UP000078582">
    <property type="component" value="Chromosome"/>
</dbReference>
<dbReference type="InterPro" id="IPR041465">
    <property type="entry name" value="SfsA_N"/>
</dbReference>
<dbReference type="Pfam" id="PF03749">
    <property type="entry name" value="SfsA"/>
    <property type="match status" value="1"/>
</dbReference>
<comment type="similarity">
    <text evidence="1">Belongs to the SfsA family.</text>
</comment>
<name>A0A192GZS6_9LACO</name>
<protein>
    <recommendedName>
        <fullName evidence="1">Sugar fermentation stimulation protein homolog</fullName>
    </recommendedName>
</protein>
<dbReference type="HAMAP" id="MF_00095">
    <property type="entry name" value="SfsA"/>
    <property type="match status" value="1"/>
</dbReference>
<organism evidence="2 3">
    <name type="scientific">Loigolactobacillus backii</name>
    <dbReference type="NCBI Taxonomy" id="375175"/>
    <lineage>
        <taxon>Bacteria</taxon>
        <taxon>Bacillati</taxon>
        <taxon>Bacillota</taxon>
        <taxon>Bacilli</taxon>
        <taxon>Lactobacillales</taxon>
        <taxon>Lactobacillaceae</taxon>
        <taxon>Loigolactobacillus</taxon>
    </lineage>
</organism>
<proteinExistence type="inferred from homology"/>
<evidence type="ECO:0000313" key="2">
    <source>
        <dbReference type="EMBL" id="ANK61595.1"/>
    </source>
</evidence>
<dbReference type="CDD" id="cd22359">
    <property type="entry name" value="SfsA-like_bacterial"/>
    <property type="match status" value="1"/>
</dbReference>
<dbReference type="RefSeq" id="WP_068226137.1">
    <property type="nucleotide sequence ID" value="NZ_CP014623.1"/>
</dbReference>
<dbReference type="PANTHER" id="PTHR30545">
    <property type="entry name" value="SUGAR FERMENTATION STIMULATION PROTEIN A"/>
    <property type="match status" value="1"/>
</dbReference>
<dbReference type="InterPro" id="IPR040452">
    <property type="entry name" value="SfsA_C"/>
</dbReference>
<dbReference type="GeneID" id="42980957"/>
<dbReference type="Pfam" id="PF17746">
    <property type="entry name" value="SfsA_N"/>
    <property type="match status" value="1"/>
</dbReference>
<accession>A0A192GZS6</accession>
<reference evidence="2 3" key="1">
    <citation type="submission" date="2016-03" db="EMBL/GenBank/DDBJ databases">
        <title>Pediococcus and Lactobacillus from brewery environment - whole genome sequencing and assembly.</title>
        <authorList>
            <person name="Behr J."/>
            <person name="Geissler A.J."/>
            <person name="Vogel R.F."/>
        </authorList>
    </citation>
    <scope>NUCLEOTIDE SEQUENCE [LARGE SCALE GENOMIC DNA]</scope>
    <source>
        <strain evidence="2 3">TMW 1.1989</strain>
    </source>
</reference>
<dbReference type="PANTHER" id="PTHR30545:SF2">
    <property type="entry name" value="SUGAR FERMENTATION STIMULATION PROTEIN A"/>
    <property type="match status" value="1"/>
</dbReference>
<evidence type="ECO:0000313" key="3">
    <source>
        <dbReference type="Proteomes" id="UP000078582"/>
    </source>
</evidence>
<dbReference type="NCBIfam" id="TIGR00230">
    <property type="entry name" value="sfsA"/>
    <property type="match status" value="1"/>
</dbReference>
<dbReference type="STRING" id="375175.AYR53_01740"/>
<keyword evidence="3" id="KW-1185">Reference proteome</keyword>
<evidence type="ECO:0000256" key="1">
    <source>
        <dbReference type="HAMAP-Rule" id="MF_00095"/>
    </source>
</evidence>
<sequence length="245" mass="26994">MKYANITIGTFLARPNRFIANCEIAGSVQAVHVKNTGRNKEILRPQVQVALVKSNNPKRKTKYDLVAALCGERWINIDSQAPNHIAYESILDGTIQLPGLAEPITTLRPEVVFSDSRFDLFGSTATESFFVEIKGVTLANADFAAFPDAPTIRAEKHVRTLMAARASGYGAYLCFIVQMSGIREMTVYKQRDLKLYQEILAAQKAGVTVLAYGCAVTPGEIKAVYPVKLNLARQFHELTADELAL</sequence>